<keyword evidence="3" id="KW-1185">Reference proteome</keyword>
<organism evidence="2 3">
    <name type="scientific">Turnera subulata</name>
    <dbReference type="NCBI Taxonomy" id="218843"/>
    <lineage>
        <taxon>Eukaryota</taxon>
        <taxon>Viridiplantae</taxon>
        <taxon>Streptophyta</taxon>
        <taxon>Embryophyta</taxon>
        <taxon>Tracheophyta</taxon>
        <taxon>Spermatophyta</taxon>
        <taxon>Magnoliopsida</taxon>
        <taxon>eudicotyledons</taxon>
        <taxon>Gunneridae</taxon>
        <taxon>Pentapetalae</taxon>
        <taxon>rosids</taxon>
        <taxon>fabids</taxon>
        <taxon>Malpighiales</taxon>
        <taxon>Passifloraceae</taxon>
        <taxon>Turnera</taxon>
    </lineage>
</organism>
<evidence type="ECO:0000313" key="3">
    <source>
        <dbReference type="Proteomes" id="UP001141552"/>
    </source>
</evidence>
<dbReference type="PANTHER" id="PTHR33144:SF45">
    <property type="entry name" value="TRANSPOSASE TNP1_EN_SPM-LIKE DOMAIN-CONTAINING PROTEIN"/>
    <property type="match status" value="1"/>
</dbReference>
<proteinExistence type="predicted"/>
<accession>A0A9Q0FUX4</accession>
<evidence type="ECO:0008006" key="4">
    <source>
        <dbReference type="Google" id="ProtNLM"/>
    </source>
</evidence>
<dbReference type="EMBL" id="JAKUCV010004011">
    <property type="protein sequence ID" value="KAJ4836826.1"/>
    <property type="molecule type" value="Genomic_DNA"/>
</dbReference>
<comment type="caution">
    <text evidence="2">The sequence shown here is derived from an EMBL/GenBank/DDBJ whole genome shotgun (WGS) entry which is preliminary data.</text>
</comment>
<name>A0A9Q0FUX4_9ROSI</name>
<reference evidence="2" key="1">
    <citation type="submission" date="2022-02" db="EMBL/GenBank/DDBJ databases">
        <authorList>
            <person name="Henning P.M."/>
            <person name="McCubbin A.G."/>
            <person name="Shore J.S."/>
        </authorList>
    </citation>
    <scope>NUCLEOTIDE SEQUENCE</scope>
    <source>
        <strain evidence="2">F60SS</strain>
        <tissue evidence="2">Leaves</tissue>
    </source>
</reference>
<sequence>MGGLGERTRANGGGLKGEFEATAAAVWSVHACRTRRTSWCHPRARVAIVGCGCNGEGWSGGPVTSPCAGTRGAGRARRRRSLHSLRAAAAVLVEAATASCRGSRDEGRAGCRADEERLRDPVRLGLVQFNGSGLSFYGGRVLGIVRLCSCRGGVAPAVRRVAVADILNDFECKDAEGTFKELVVKVTDVANIPIGTKVVVDFNEYKQAIGEEQGLLGGYLGTLAINGTLFPINYEKWNDMPPSRFSNYFQQNVKARFHFNIEEEFTVRYVIASLCKKWGDHRKRLWDGWYKHEISRVDLIQNVPDDIDADQWAGFCDYRLKPATVDLCKRNAENRVKQTVQHTGGYKPNSRRMEEMEQLETALTQSTSDESIVGSDDAVAKILGKEHSGRVRCLGIGAIPSTSFKRTRFHASTSTSVATPSSSSYAELQEKCKQLELTCVGLLNGLKSYFIAKDGRVPNELAGILPAQLTEVNDEHSSPSTPVDGRRSSHGSTCIPSHQEEV</sequence>
<reference evidence="2" key="2">
    <citation type="journal article" date="2023" name="Plants (Basel)">
        <title>Annotation of the Turnera subulata (Passifloraceae) Draft Genome Reveals the S-Locus Evolved after the Divergence of Turneroideae from Passifloroideae in a Stepwise Manner.</title>
        <authorList>
            <person name="Henning P.M."/>
            <person name="Roalson E.H."/>
            <person name="Mir W."/>
            <person name="McCubbin A.G."/>
            <person name="Shore J.S."/>
        </authorList>
    </citation>
    <scope>NUCLEOTIDE SEQUENCE</scope>
    <source>
        <strain evidence="2">F60SS</strain>
    </source>
</reference>
<dbReference type="Proteomes" id="UP001141552">
    <property type="component" value="Unassembled WGS sequence"/>
</dbReference>
<protein>
    <recommendedName>
        <fullName evidence="4">Transposase Tnp1/En/Spm-like domain-containing protein</fullName>
    </recommendedName>
</protein>
<evidence type="ECO:0000313" key="2">
    <source>
        <dbReference type="EMBL" id="KAJ4836826.1"/>
    </source>
</evidence>
<feature type="region of interest" description="Disordered" evidence="1">
    <location>
        <begin position="472"/>
        <end position="502"/>
    </location>
</feature>
<dbReference type="AlphaFoldDB" id="A0A9Q0FUX4"/>
<gene>
    <name evidence="2" type="ORF">Tsubulata_018348</name>
</gene>
<dbReference type="OrthoDB" id="1304102at2759"/>
<dbReference type="PANTHER" id="PTHR33144">
    <property type="entry name" value="OS10G0409366 PROTEIN-RELATED"/>
    <property type="match status" value="1"/>
</dbReference>
<evidence type="ECO:0000256" key="1">
    <source>
        <dbReference type="SAM" id="MobiDB-lite"/>
    </source>
</evidence>